<dbReference type="Gene3D" id="3.40.50.2020">
    <property type="match status" value="1"/>
</dbReference>
<accession>A0A3S0WFC8</accession>
<dbReference type="OrthoDB" id="9793412at2"/>
<sequence length="246" mass="27197">MILTRLIHSSSTWVKKALPGYCGFCLSSRQTSSGWCQECFDQLPWNNNGCWQCKEPLDSVSVAFNADTDPSQRVCGHCQEQPPAFTAATAELLFDGPIRELIHDFKFNASPRAGMLLVELMMAKAPSFLGEGLLPVPMHIARARQRGFNQSQWLAEQLGKRVKLPVIRAECIKRLPSQRTLNRKERAKNLVGAFCIDKGPLPSHLTIIDDVVTTGATCQALAEEALSAGAKRVDVWTVARTPLVHN</sequence>
<name>A0A3S0WFC8_9GAMM</name>
<dbReference type="PANTHER" id="PTHR47505">
    <property type="entry name" value="DNA UTILIZATION PROTEIN YHGH"/>
    <property type="match status" value="1"/>
</dbReference>
<dbReference type="SUPFAM" id="SSF53271">
    <property type="entry name" value="PRTase-like"/>
    <property type="match status" value="1"/>
</dbReference>
<evidence type="ECO:0000313" key="2">
    <source>
        <dbReference type="EMBL" id="RUR27404.1"/>
    </source>
</evidence>
<dbReference type="InterPro" id="IPR029057">
    <property type="entry name" value="PRTase-like"/>
</dbReference>
<gene>
    <name evidence="2" type="ORF">ELY33_15860</name>
</gene>
<protein>
    <submittedName>
        <fullName evidence="2">ComF family protein</fullName>
    </submittedName>
</protein>
<dbReference type="InterPro" id="IPR051910">
    <property type="entry name" value="ComF/GntX_DNA_util-trans"/>
</dbReference>
<organism evidence="2 3">
    <name type="scientific">Vreelandella andesensis</name>
    <dbReference type="NCBI Taxonomy" id="447567"/>
    <lineage>
        <taxon>Bacteria</taxon>
        <taxon>Pseudomonadati</taxon>
        <taxon>Pseudomonadota</taxon>
        <taxon>Gammaproteobacteria</taxon>
        <taxon>Oceanospirillales</taxon>
        <taxon>Halomonadaceae</taxon>
        <taxon>Vreelandella</taxon>
    </lineage>
</organism>
<evidence type="ECO:0000256" key="1">
    <source>
        <dbReference type="ARBA" id="ARBA00008007"/>
    </source>
</evidence>
<dbReference type="PANTHER" id="PTHR47505:SF1">
    <property type="entry name" value="DNA UTILIZATION PROTEIN YHGH"/>
    <property type="match status" value="1"/>
</dbReference>
<keyword evidence="3" id="KW-1185">Reference proteome</keyword>
<dbReference type="Proteomes" id="UP000287336">
    <property type="component" value="Unassembled WGS sequence"/>
</dbReference>
<evidence type="ECO:0000313" key="3">
    <source>
        <dbReference type="Proteomes" id="UP000287336"/>
    </source>
</evidence>
<dbReference type="EMBL" id="RZHG01000028">
    <property type="protein sequence ID" value="RUR27404.1"/>
    <property type="molecule type" value="Genomic_DNA"/>
</dbReference>
<dbReference type="CDD" id="cd06223">
    <property type="entry name" value="PRTases_typeI"/>
    <property type="match status" value="1"/>
</dbReference>
<dbReference type="AlphaFoldDB" id="A0A3S0WFC8"/>
<reference evidence="2 3" key="1">
    <citation type="submission" date="2018-12" db="EMBL/GenBank/DDBJ databases">
        <title>three novel Halomonas strain isolated from plants.</title>
        <authorList>
            <person name="Sun C."/>
        </authorList>
    </citation>
    <scope>NUCLEOTIDE SEQUENCE [LARGE SCALE GENOMIC DNA]</scope>
    <source>
        <strain evidence="2 3">DSM 19434</strain>
    </source>
</reference>
<comment type="similarity">
    <text evidence="1">Belongs to the ComF/GntX family.</text>
</comment>
<comment type="caution">
    <text evidence="2">The sequence shown here is derived from an EMBL/GenBank/DDBJ whole genome shotgun (WGS) entry which is preliminary data.</text>
</comment>
<proteinExistence type="inferred from homology"/>
<dbReference type="InterPro" id="IPR000836">
    <property type="entry name" value="PRTase_dom"/>
</dbReference>